<dbReference type="Gene3D" id="2.160.20.10">
    <property type="entry name" value="Single-stranded right-handed beta-helix, Pectin lyase-like"/>
    <property type="match status" value="1"/>
</dbReference>
<evidence type="ECO:0000313" key="3">
    <source>
        <dbReference type="Proteomes" id="UP000542210"/>
    </source>
</evidence>
<proteinExistence type="predicted"/>
<keyword evidence="1" id="KW-0732">Signal</keyword>
<protein>
    <recommendedName>
        <fullName evidence="4">Right handed beta helix domain-containing protein</fullName>
    </recommendedName>
</protein>
<name>A0A7W7DCJ0_9ACTN</name>
<evidence type="ECO:0000313" key="2">
    <source>
        <dbReference type="EMBL" id="MBB4704325.1"/>
    </source>
</evidence>
<dbReference type="SUPFAM" id="SSF51126">
    <property type="entry name" value="Pectin lyase-like"/>
    <property type="match status" value="1"/>
</dbReference>
<organism evidence="2 3">
    <name type="scientific">Sphaerisporangium siamense</name>
    <dbReference type="NCBI Taxonomy" id="795645"/>
    <lineage>
        <taxon>Bacteria</taxon>
        <taxon>Bacillati</taxon>
        <taxon>Actinomycetota</taxon>
        <taxon>Actinomycetes</taxon>
        <taxon>Streptosporangiales</taxon>
        <taxon>Streptosporangiaceae</taxon>
        <taxon>Sphaerisporangium</taxon>
    </lineage>
</organism>
<dbReference type="EMBL" id="JACHND010000001">
    <property type="protein sequence ID" value="MBB4704325.1"/>
    <property type="molecule type" value="Genomic_DNA"/>
</dbReference>
<dbReference type="InterPro" id="IPR011050">
    <property type="entry name" value="Pectin_lyase_fold/virulence"/>
</dbReference>
<gene>
    <name evidence="2" type="ORF">BJ982_005869</name>
</gene>
<evidence type="ECO:0008006" key="4">
    <source>
        <dbReference type="Google" id="ProtNLM"/>
    </source>
</evidence>
<reference evidence="2 3" key="1">
    <citation type="submission" date="2020-08" db="EMBL/GenBank/DDBJ databases">
        <title>Sequencing the genomes of 1000 actinobacteria strains.</title>
        <authorList>
            <person name="Klenk H.-P."/>
        </authorList>
    </citation>
    <scope>NUCLEOTIDE SEQUENCE [LARGE SCALE GENOMIC DNA]</scope>
    <source>
        <strain evidence="2 3">DSM 45784</strain>
    </source>
</reference>
<sequence length="432" mass="45018">MARFLRRAFLPSPLALVLLAAPAAVPSGQAAAAGAGAGAARIFYVDAREGDDEAAGTTPGKAWRSLERAGRARLRPGDALLFRRGGRWKGTLTLSGEGTAARPITAGSYGEGPRPVISGGEEACVVLAGARWRVSGLRATACGWAGFRVEGRHNALGDVLADHNVAGVWVTESGAHNLIRDSRIAENNRMSVNDDVPDNDSGAFGVLLNGDDNRVIGNVITGSYAPSHDYVYDGAAVEIYGGDRNLVARNVARDNETFTELGHEPGGTARDNVFATNVVTSSHDRGSFLITRGRGHGVGPVTGTLAAGNSVYLPGRHTIGVSCADGCSAKILRLRNNVVKVGGLVGFEDGSGADDAGGVYDGRRGRFTPGARSVRADPRFRGHDDLRLRPGSPAIGRGVPIGPSWYGGAALAYDAAGRRIPLKNPDSGAYQY</sequence>
<dbReference type="RefSeq" id="WP_184885297.1">
    <property type="nucleotide sequence ID" value="NZ_BOOV01000011.1"/>
</dbReference>
<dbReference type="AlphaFoldDB" id="A0A7W7DCJ0"/>
<feature type="signal peptide" evidence="1">
    <location>
        <begin position="1"/>
        <end position="23"/>
    </location>
</feature>
<keyword evidence="3" id="KW-1185">Reference proteome</keyword>
<comment type="caution">
    <text evidence="2">The sequence shown here is derived from an EMBL/GenBank/DDBJ whole genome shotgun (WGS) entry which is preliminary data.</text>
</comment>
<accession>A0A7W7DCJ0</accession>
<dbReference type="Proteomes" id="UP000542210">
    <property type="component" value="Unassembled WGS sequence"/>
</dbReference>
<evidence type="ECO:0000256" key="1">
    <source>
        <dbReference type="SAM" id="SignalP"/>
    </source>
</evidence>
<feature type="chain" id="PRO_5038766294" description="Right handed beta helix domain-containing protein" evidence="1">
    <location>
        <begin position="24"/>
        <end position="432"/>
    </location>
</feature>
<dbReference type="InterPro" id="IPR012334">
    <property type="entry name" value="Pectin_lyas_fold"/>
</dbReference>